<dbReference type="SUPFAM" id="SSF100950">
    <property type="entry name" value="NagB/RpiA/CoA transferase-like"/>
    <property type="match status" value="1"/>
</dbReference>
<dbReference type="PANTHER" id="PTHR11934:SF0">
    <property type="entry name" value="RIBOSE-5-PHOSPHATE ISOMERASE"/>
    <property type="match status" value="1"/>
</dbReference>
<dbReference type="Gene3D" id="3.40.50.1360">
    <property type="match status" value="1"/>
</dbReference>
<dbReference type="InterPro" id="IPR037171">
    <property type="entry name" value="NagB/RpiA_transferase-like"/>
</dbReference>
<protein>
    <recommendedName>
        <fullName evidence="2">Ribose 5-phosphate isomerase A</fullName>
        <ecNumber evidence="2">5.3.1.6</ecNumber>
    </recommendedName>
</protein>
<evidence type="ECO:0000313" key="3">
    <source>
        <dbReference type="EMBL" id="MFC6386088.1"/>
    </source>
</evidence>
<evidence type="ECO:0000256" key="1">
    <source>
        <dbReference type="ARBA" id="ARBA00023235"/>
    </source>
</evidence>
<dbReference type="GO" id="GO:0004751">
    <property type="term" value="F:ribose-5-phosphate isomerase activity"/>
    <property type="evidence" value="ECO:0007669"/>
    <property type="project" value="UniProtKB-EC"/>
</dbReference>
<sequence>MFTTNTEDIKRACAQKALDIIQNHSIIGLGGGSTISHLIQFIKEKPNFDISIVTPSAQTKQLCLSNGLNVLHTEFVDHVDLAFDGCDQVDEQLNALKSGGGIHTKEKLIASMADDYVLLVDESKFVPRLTFEKPVVLEIIEEATAYVTRVAEQLGGKVQMRRSAAKDGFTVSDNGHLLMDVFFDQTQIESIKQLDSQLRSISGVLDTSLFVDVATKVLVATENGMKWYSADKAEN</sequence>
<reference evidence="4" key="1">
    <citation type="journal article" date="2019" name="Int. J. Syst. Evol. Microbiol.">
        <title>The Global Catalogue of Microorganisms (GCM) 10K type strain sequencing project: providing services to taxonomists for standard genome sequencing and annotation.</title>
        <authorList>
            <consortium name="The Broad Institute Genomics Platform"/>
            <consortium name="The Broad Institute Genome Sequencing Center for Infectious Disease"/>
            <person name="Wu L."/>
            <person name="Ma J."/>
        </authorList>
    </citation>
    <scope>NUCLEOTIDE SEQUENCE [LARGE SCALE GENOMIC DNA]</scope>
    <source>
        <strain evidence="4">CCUG 42001</strain>
    </source>
</reference>
<name>A0ABW1WFK5_9BACL</name>
<accession>A0ABW1WFK5</accession>
<keyword evidence="4" id="KW-1185">Reference proteome</keyword>
<evidence type="ECO:0000256" key="2">
    <source>
        <dbReference type="NCBIfam" id="TIGR00021"/>
    </source>
</evidence>
<comment type="caution">
    <text evidence="3">The sequence shown here is derived from an EMBL/GenBank/DDBJ whole genome shotgun (WGS) entry which is preliminary data.</text>
</comment>
<dbReference type="SUPFAM" id="SSF75445">
    <property type="entry name" value="D-ribose-5-phosphate isomerase (RpiA), lid domain"/>
    <property type="match status" value="1"/>
</dbReference>
<dbReference type="NCBIfam" id="TIGR00021">
    <property type="entry name" value="rpiA"/>
    <property type="match status" value="1"/>
</dbReference>
<dbReference type="PANTHER" id="PTHR11934">
    <property type="entry name" value="RIBOSE-5-PHOSPHATE ISOMERASE"/>
    <property type="match status" value="1"/>
</dbReference>
<dbReference type="CDD" id="cd01398">
    <property type="entry name" value="RPI_A"/>
    <property type="match status" value="1"/>
</dbReference>
<dbReference type="SMART" id="SM01134">
    <property type="entry name" value="DeoRC"/>
    <property type="match status" value="1"/>
</dbReference>
<proteinExistence type="predicted"/>
<dbReference type="Proteomes" id="UP001596267">
    <property type="component" value="Unassembled WGS sequence"/>
</dbReference>
<gene>
    <name evidence="3" type="primary">rpiA</name>
    <name evidence="3" type="ORF">ACFP7A_05715</name>
</gene>
<dbReference type="EMBL" id="JBHSTQ010000004">
    <property type="protein sequence ID" value="MFC6386088.1"/>
    <property type="molecule type" value="Genomic_DNA"/>
</dbReference>
<dbReference type="Pfam" id="PF06026">
    <property type="entry name" value="Rib_5-P_isom_A"/>
    <property type="match status" value="1"/>
</dbReference>
<evidence type="ECO:0000313" key="4">
    <source>
        <dbReference type="Proteomes" id="UP001596267"/>
    </source>
</evidence>
<dbReference type="InterPro" id="IPR004788">
    <property type="entry name" value="Ribose5P_isomerase_type_A"/>
</dbReference>
<keyword evidence="1 3" id="KW-0413">Isomerase</keyword>
<dbReference type="EC" id="5.3.1.6" evidence="2"/>
<organism evidence="3 4">
    <name type="scientific">Sporolactobacillus kofuensis</name>
    <dbReference type="NCBI Taxonomy" id="269672"/>
    <lineage>
        <taxon>Bacteria</taxon>
        <taxon>Bacillati</taxon>
        <taxon>Bacillota</taxon>
        <taxon>Bacilli</taxon>
        <taxon>Bacillales</taxon>
        <taxon>Sporolactobacillaceae</taxon>
        <taxon>Sporolactobacillus</taxon>
    </lineage>
</organism>
<dbReference type="RefSeq" id="WP_253053024.1">
    <property type="nucleotide sequence ID" value="NZ_JAMXWN010000003.1"/>
</dbReference>
<dbReference type="Gene3D" id="3.30.70.260">
    <property type="match status" value="1"/>
</dbReference>